<dbReference type="Gene3D" id="2.60.120.10">
    <property type="entry name" value="Jelly Rolls"/>
    <property type="match status" value="1"/>
</dbReference>
<proteinExistence type="predicted"/>
<evidence type="ECO:0000256" key="1">
    <source>
        <dbReference type="ARBA" id="ARBA00022723"/>
    </source>
</evidence>
<gene>
    <name evidence="3" type="ORF">SAMN06269185_3100</name>
</gene>
<dbReference type="RefSeq" id="WP_097009986.1">
    <property type="nucleotide sequence ID" value="NZ_OBEJ01000006.1"/>
</dbReference>
<dbReference type="InterPro" id="IPR011051">
    <property type="entry name" value="RmlC_Cupin_sf"/>
</dbReference>
<sequence length="158" mass="17575">MEKTAIEEVETEINPMRVHSVRKPVSRALGTTDVAMNYFELEPGESFSGALHTHEDQEEIFYVEDGTATFEVGIDRETVEVDAGELIRFPPGEFQKGSNEGEDRVVGWAIGAPGASHDWDELYSRAYCPQCQEETRQDVGFGDGQFQLECTECGYGQG</sequence>
<dbReference type="Proteomes" id="UP000219453">
    <property type="component" value="Unassembled WGS sequence"/>
</dbReference>
<dbReference type="InterPro" id="IPR051610">
    <property type="entry name" value="GPI/OXD"/>
</dbReference>
<reference evidence="3 4" key="1">
    <citation type="submission" date="2017-09" db="EMBL/GenBank/DDBJ databases">
        <authorList>
            <person name="Ehlers B."/>
            <person name="Leendertz F.H."/>
        </authorList>
    </citation>
    <scope>NUCLEOTIDE SEQUENCE [LARGE SCALE GENOMIC DNA]</scope>
    <source>
        <strain evidence="3 4">DSM 27208</strain>
    </source>
</reference>
<dbReference type="InterPro" id="IPR013096">
    <property type="entry name" value="Cupin_2"/>
</dbReference>
<keyword evidence="4" id="KW-1185">Reference proteome</keyword>
<evidence type="ECO:0000259" key="2">
    <source>
        <dbReference type="Pfam" id="PF07883"/>
    </source>
</evidence>
<keyword evidence="1" id="KW-0479">Metal-binding</keyword>
<evidence type="ECO:0000313" key="4">
    <source>
        <dbReference type="Proteomes" id="UP000219453"/>
    </source>
</evidence>
<dbReference type="PANTHER" id="PTHR35848">
    <property type="entry name" value="OXALATE-BINDING PROTEIN"/>
    <property type="match status" value="1"/>
</dbReference>
<accession>A0A285P7J7</accession>
<name>A0A285P7J7_NATPI</name>
<protein>
    <submittedName>
        <fullName evidence="3">Cupin domain-containing protein</fullName>
    </submittedName>
</protein>
<dbReference type="SUPFAM" id="SSF51182">
    <property type="entry name" value="RmlC-like cupins"/>
    <property type="match status" value="1"/>
</dbReference>
<dbReference type="OrthoDB" id="190812at2157"/>
<dbReference type="PANTHER" id="PTHR35848:SF9">
    <property type="entry name" value="SLL1358 PROTEIN"/>
    <property type="match status" value="1"/>
</dbReference>
<dbReference type="Pfam" id="PF07883">
    <property type="entry name" value="Cupin_2"/>
    <property type="match status" value="1"/>
</dbReference>
<evidence type="ECO:0000313" key="3">
    <source>
        <dbReference type="EMBL" id="SNZ17715.1"/>
    </source>
</evidence>
<dbReference type="GO" id="GO:0046872">
    <property type="term" value="F:metal ion binding"/>
    <property type="evidence" value="ECO:0007669"/>
    <property type="project" value="UniProtKB-KW"/>
</dbReference>
<dbReference type="InterPro" id="IPR014710">
    <property type="entry name" value="RmlC-like_jellyroll"/>
</dbReference>
<dbReference type="AlphaFoldDB" id="A0A285P7J7"/>
<feature type="domain" description="Cupin type-2" evidence="2">
    <location>
        <begin position="38"/>
        <end position="105"/>
    </location>
</feature>
<dbReference type="EMBL" id="OBEJ01000006">
    <property type="protein sequence ID" value="SNZ17715.1"/>
    <property type="molecule type" value="Genomic_DNA"/>
</dbReference>
<organism evidence="3 4">
    <name type="scientific">Natronoarchaeum philippinense</name>
    <dbReference type="NCBI Taxonomy" id="558529"/>
    <lineage>
        <taxon>Archaea</taxon>
        <taxon>Methanobacteriati</taxon>
        <taxon>Methanobacteriota</taxon>
        <taxon>Stenosarchaea group</taxon>
        <taxon>Halobacteria</taxon>
        <taxon>Halobacteriales</taxon>
        <taxon>Natronoarchaeaceae</taxon>
    </lineage>
</organism>